<protein>
    <submittedName>
        <fullName evidence="2">VOC family protein</fullName>
    </submittedName>
</protein>
<proteinExistence type="predicted"/>
<dbReference type="Pfam" id="PF00903">
    <property type="entry name" value="Glyoxalase"/>
    <property type="match status" value="1"/>
</dbReference>
<dbReference type="Proteomes" id="UP001139971">
    <property type="component" value="Unassembled WGS sequence"/>
</dbReference>
<evidence type="ECO:0000259" key="1">
    <source>
        <dbReference type="PROSITE" id="PS51819"/>
    </source>
</evidence>
<dbReference type="PROSITE" id="PS51819">
    <property type="entry name" value="VOC"/>
    <property type="match status" value="1"/>
</dbReference>
<dbReference type="Gene3D" id="3.10.180.10">
    <property type="entry name" value="2,3-Dihydroxybiphenyl 1,2-Dioxygenase, domain 1"/>
    <property type="match status" value="1"/>
</dbReference>
<dbReference type="InterPro" id="IPR004360">
    <property type="entry name" value="Glyas_Fos-R_dOase_dom"/>
</dbReference>
<dbReference type="InterPro" id="IPR037523">
    <property type="entry name" value="VOC_core"/>
</dbReference>
<dbReference type="InterPro" id="IPR029068">
    <property type="entry name" value="Glyas_Bleomycin-R_OHBP_Dase"/>
</dbReference>
<dbReference type="PANTHER" id="PTHR35006:SF4">
    <property type="entry name" value="BLR7706 PROTEIN"/>
    <property type="match status" value="1"/>
</dbReference>
<organism evidence="2 3">
    <name type="scientific">Tahibacter soli</name>
    <dbReference type="NCBI Taxonomy" id="2983605"/>
    <lineage>
        <taxon>Bacteria</taxon>
        <taxon>Pseudomonadati</taxon>
        <taxon>Pseudomonadota</taxon>
        <taxon>Gammaproteobacteria</taxon>
        <taxon>Lysobacterales</taxon>
        <taxon>Rhodanobacteraceae</taxon>
        <taxon>Tahibacter</taxon>
    </lineage>
</organism>
<evidence type="ECO:0000313" key="3">
    <source>
        <dbReference type="Proteomes" id="UP001139971"/>
    </source>
</evidence>
<dbReference type="PANTHER" id="PTHR35006">
    <property type="entry name" value="GLYOXALASE FAMILY PROTEIN (AFU_ORTHOLOGUE AFUA_5G14830)"/>
    <property type="match status" value="1"/>
</dbReference>
<evidence type="ECO:0000313" key="2">
    <source>
        <dbReference type="EMBL" id="MDC8014851.1"/>
    </source>
</evidence>
<accession>A0A9X3YR80</accession>
<sequence>MLDHVSLGSHDFPRAVNFYTDLFATIGYRRHKLDEKEAAFGPGDEWTFFVYPAAADQAVTGARMHLAFRVADRATANRFHAAALELGGHAPNPPRPPAHRPEFGEDYYGGMFLDPDGHAIEILTRGSECRASPARHPGGGRGWSQPVIATPVRV</sequence>
<reference evidence="2" key="1">
    <citation type="submission" date="2023-02" db="EMBL/GenBank/DDBJ databases">
        <title>Tahibacter soli sp. nov. isolated from soil.</title>
        <authorList>
            <person name="Baek J.H."/>
            <person name="Lee J.K."/>
            <person name="Choi D.G."/>
            <person name="Jeon C.O."/>
        </authorList>
    </citation>
    <scope>NUCLEOTIDE SEQUENCE</scope>
    <source>
        <strain evidence="2">BL</strain>
    </source>
</reference>
<dbReference type="AlphaFoldDB" id="A0A9X3YR80"/>
<keyword evidence="3" id="KW-1185">Reference proteome</keyword>
<comment type="caution">
    <text evidence="2">The sequence shown here is derived from an EMBL/GenBank/DDBJ whole genome shotgun (WGS) entry which is preliminary data.</text>
</comment>
<dbReference type="RefSeq" id="WP_263540909.1">
    <property type="nucleotide sequence ID" value="NZ_JAOVZO020000019.1"/>
</dbReference>
<feature type="domain" description="VOC" evidence="1">
    <location>
        <begin position="1"/>
        <end position="125"/>
    </location>
</feature>
<dbReference type="SUPFAM" id="SSF54593">
    <property type="entry name" value="Glyoxalase/Bleomycin resistance protein/Dihydroxybiphenyl dioxygenase"/>
    <property type="match status" value="1"/>
</dbReference>
<gene>
    <name evidence="2" type="ORF">OD750_020080</name>
</gene>
<dbReference type="EMBL" id="JAOVZO020000019">
    <property type="protein sequence ID" value="MDC8014851.1"/>
    <property type="molecule type" value="Genomic_DNA"/>
</dbReference>
<name>A0A9X3YR80_9GAMM</name>